<evidence type="ECO:0000256" key="1">
    <source>
        <dbReference type="ARBA" id="ARBA00001974"/>
    </source>
</evidence>
<dbReference type="Gene3D" id="1.10.8.870">
    <property type="entry name" value="Alpha-glycerophosphate oxidase, cap domain"/>
    <property type="match status" value="1"/>
</dbReference>
<dbReference type="GO" id="GO:0006072">
    <property type="term" value="P:glycerol-3-phosphate metabolic process"/>
    <property type="evidence" value="ECO:0007669"/>
    <property type="project" value="InterPro"/>
</dbReference>
<feature type="domain" description="Alpha-glycerophosphate oxidase C-terminal" evidence="8">
    <location>
        <begin position="494"/>
        <end position="614"/>
    </location>
</feature>
<proteinExistence type="inferred from homology"/>
<evidence type="ECO:0000256" key="5">
    <source>
        <dbReference type="ARBA" id="ARBA00022827"/>
    </source>
</evidence>
<dbReference type="InterPro" id="IPR000447">
    <property type="entry name" value="G3P_DH_FAD-dep"/>
</dbReference>
<dbReference type="KEGG" id="ngr:NAEGRDRAFT_45914"/>
<dbReference type="Gene3D" id="3.50.50.60">
    <property type="entry name" value="FAD/NAD(P)-binding domain"/>
    <property type="match status" value="1"/>
</dbReference>
<comment type="similarity">
    <text evidence="2">Belongs to the FAD-dependent glycerol-3-phosphate dehydrogenase family.</text>
</comment>
<dbReference type="OMA" id="FRCITYY"/>
<evidence type="ECO:0000259" key="7">
    <source>
        <dbReference type="Pfam" id="PF01266"/>
    </source>
</evidence>
<keyword evidence="4" id="KW-0285">Flavoprotein</keyword>
<evidence type="ECO:0000256" key="3">
    <source>
        <dbReference type="ARBA" id="ARBA00013029"/>
    </source>
</evidence>
<evidence type="ECO:0000313" key="10">
    <source>
        <dbReference type="Proteomes" id="UP000006671"/>
    </source>
</evidence>
<dbReference type="STRING" id="5762.D2V1L1"/>
<dbReference type="Proteomes" id="UP000006671">
    <property type="component" value="Unassembled WGS sequence"/>
</dbReference>
<dbReference type="PANTHER" id="PTHR11985:SF15">
    <property type="entry name" value="GLYCEROL-3-PHOSPHATE DEHYDROGENASE, MITOCHONDRIAL"/>
    <property type="match status" value="1"/>
</dbReference>
<reference evidence="9 10" key="1">
    <citation type="journal article" date="2010" name="Cell">
        <title>The genome of Naegleria gruberi illuminates early eukaryotic versatility.</title>
        <authorList>
            <person name="Fritz-Laylin L.K."/>
            <person name="Prochnik S.E."/>
            <person name="Ginger M.L."/>
            <person name="Dacks J.B."/>
            <person name="Carpenter M.L."/>
            <person name="Field M.C."/>
            <person name="Kuo A."/>
            <person name="Paredez A."/>
            <person name="Chapman J."/>
            <person name="Pham J."/>
            <person name="Shu S."/>
            <person name="Neupane R."/>
            <person name="Cipriano M."/>
            <person name="Mancuso J."/>
            <person name="Tu H."/>
            <person name="Salamov A."/>
            <person name="Lindquist E."/>
            <person name="Shapiro H."/>
            <person name="Lucas S."/>
            <person name="Grigoriev I.V."/>
            <person name="Cande W.Z."/>
            <person name="Fulton C."/>
            <person name="Rokhsar D.S."/>
            <person name="Dawson S.C."/>
        </authorList>
    </citation>
    <scope>NUCLEOTIDE SEQUENCE [LARGE SCALE GENOMIC DNA]</scope>
    <source>
        <strain evidence="9 10">NEG-M</strain>
    </source>
</reference>
<gene>
    <name evidence="9" type="ORF">NAEGRDRAFT_45914</name>
</gene>
<evidence type="ECO:0000256" key="6">
    <source>
        <dbReference type="ARBA" id="ARBA00023002"/>
    </source>
</evidence>
<dbReference type="EMBL" id="GG738848">
    <property type="protein sequence ID" value="EFC49329.1"/>
    <property type="molecule type" value="Genomic_DNA"/>
</dbReference>
<dbReference type="SUPFAM" id="SSF51905">
    <property type="entry name" value="FAD/NAD(P)-binding domain"/>
    <property type="match status" value="1"/>
</dbReference>
<feature type="domain" description="FAD dependent oxidoreductase" evidence="7">
    <location>
        <begin position="106"/>
        <end position="391"/>
    </location>
</feature>
<dbReference type="VEuPathDB" id="AmoebaDB:NAEGRDRAFT_45914"/>
<evidence type="ECO:0000256" key="4">
    <source>
        <dbReference type="ARBA" id="ARBA00022630"/>
    </source>
</evidence>
<keyword evidence="10" id="KW-1185">Reference proteome</keyword>
<comment type="cofactor">
    <cofactor evidence="1">
        <name>FAD</name>
        <dbReference type="ChEBI" id="CHEBI:57692"/>
    </cofactor>
</comment>
<accession>D2V1L1</accession>
<dbReference type="PANTHER" id="PTHR11985">
    <property type="entry name" value="GLYCEROL-3-PHOSPHATE DEHYDROGENASE"/>
    <property type="match status" value="1"/>
</dbReference>
<dbReference type="Pfam" id="PF01266">
    <property type="entry name" value="DAO"/>
    <property type="match status" value="1"/>
</dbReference>
<dbReference type="InParanoid" id="D2V1L1"/>
<dbReference type="GO" id="GO:0004368">
    <property type="term" value="F:glycerol-3-phosphate dehydrogenase (quinone) activity"/>
    <property type="evidence" value="ECO:0007669"/>
    <property type="project" value="UniProtKB-EC"/>
</dbReference>
<dbReference type="AlphaFoldDB" id="D2V1L1"/>
<evidence type="ECO:0000259" key="8">
    <source>
        <dbReference type="Pfam" id="PF16901"/>
    </source>
</evidence>
<organism evidence="10">
    <name type="scientific">Naegleria gruberi</name>
    <name type="common">Amoeba</name>
    <dbReference type="NCBI Taxonomy" id="5762"/>
    <lineage>
        <taxon>Eukaryota</taxon>
        <taxon>Discoba</taxon>
        <taxon>Heterolobosea</taxon>
        <taxon>Tetramitia</taxon>
        <taxon>Eutetramitia</taxon>
        <taxon>Vahlkampfiidae</taxon>
        <taxon>Naegleria</taxon>
    </lineage>
</organism>
<keyword evidence="6" id="KW-0560">Oxidoreductase</keyword>
<dbReference type="GeneID" id="8855183"/>
<protein>
    <recommendedName>
        <fullName evidence="3">glycerol-3-phosphate dehydrogenase</fullName>
        <ecNumber evidence="3">1.1.5.3</ecNumber>
    </recommendedName>
</protein>
<keyword evidence="5" id="KW-0274">FAD</keyword>
<dbReference type="OrthoDB" id="424974at2759"/>
<evidence type="ECO:0000256" key="2">
    <source>
        <dbReference type="ARBA" id="ARBA00007330"/>
    </source>
</evidence>
<dbReference type="InterPro" id="IPR006076">
    <property type="entry name" value="FAD-dep_OxRdtase"/>
</dbReference>
<dbReference type="InterPro" id="IPR038299">
    <property type="entry name" value="DAO_C_sf"/>
</dbReference>
<name>D2V1L1_NAEGR</name>
<dbReference type="Pfam" id="PF16901">
    <property type="entry name" value="DAO_C"/>
    <property type="match status" value="1"/>
</dbReference>
<dbReference type="InterPro" id="IPR031656">
    <property type="entry name" value="DAO_C"/>
</dbReference>
<dbReference type="InterPro" id="IPR036188">
    <property type="entry name" value="FAD/NAD-bd_sf"/>
</dbReference>
<evidence type="ECO:0000313" key="9">
    <source>
        <dbReference type="EMBL" id="EFC49329.1"/>
    </source>
</evidence>
<sequence length="634" mass="74400">MFRFGRKIFSKPSFSSKTLGKCLLIGGGTFLIGKAFSHSYGHESIQKVIDDLHQAVVAKPWMIQAFSVDDLPSADYTTFPFRTAIWKIPSREEQFKIVENLDEDFDLCIVGDGLIGASLAYEASMRGYSVCLLSSNDFVSQRDDLALNSNLIFHNVLEGDELKGLLPNFFQTQVMKCSGGFENDVIECKHYENLYNSMKDKLEKRNHLFSIAPHLMREYRNSEIFRNSQKFKYYKQMWKLLGYEYFVYGKDLWMEDTILDDRNYCEARLGVLRNRFQERTKDESDLFRDLKDARNVFRCITYYDSGILNLSRFISSLALTSAASGNIALNHVNVKSVDMDKSLLTFSDKIINEKEYSIKYKKVIFCENTSEDEQLLKRLNPHKCKEEYLFTLPQLSNYNIITQYGKFISHYRYSLLSLPAQQLENLKGILRLGDFTKNDIYSSSRFVFDNELKLISLKYENALRIIDKTKDYYSSHAVLKYIYGKDLKEMKNTEPIYGSENFVHFLTQTMKSKYPYLPNDIIRYLKFSYGDRCLDVLSQDVKQVADKQIFRHQQVWEDLPFIESEIKYLVKHENCIKALDVAIRCQMYKYDPLRIALEPEKLLDIMKDDLKWDDIKYSQEKQELIQFLNGYTRE</sequence>
<dbReference type="EC" id="1.1.5.3" evidence="3"/>
<dbReference type="RefSeq" id="XP_002682073.1">
    <property type="nucleotide sequence ID" value="XM_002682027.1"/>
</dbReference>